<dbReference type="RefSeq" id="WP_204045097.1">
    <property type="nucleotide sequence ID" value="NZ_BOOA01000082.1"/>
</dbReference>
<organism evidence="1 2">
    <name type="scientific">Acrocarpospora phusangensis</name>
    <dbReference type="NCBI Taxonomy" id="1070424"/>
    <lineage>
        <taxon>Bacteria</taxon>
        <taxon>Bacillati</taxon>
        <taxon>Actinomycetota</taxon>
        <taxon>Actinomycetes</taxon>
        <taxon>Streptosporangiales</taxon>
        <taxon>Streptosporangiaceae</taxon>
        <taxon>Acrocarpospora</taxon>
    </lineage>
</organism>
<accession>A0A919QG31</accession>
<gene>
    <name evidence="1" type="ORF">Aph01nite_67940</name>
</gene>
<name>A0A919QG31_9ACTN</name>
<dbReference type="AlphaFoldDB" id="A0A919QG31"/>
<evidence type="ECO:0000313" key="2">
    <source>
        <dbReference type="Proteomes" id="UP000640052"/>
    </source>
</evidence>
<comment type="caution">
    <text evidence="1">The sequence shown here is derived from an EMBL/GenBank/DDBJ whole genome shotgun (WGS) entry which is preliminary data.</text>
</comment>
<proteinExistence type="predicted"/>
<dbReference type="EMBL" id="BOOA01000082">
    <property type="protein sequence ID" value="GIH28484.1"/>
    <property type="molecule type" value="Genomic_DNA"/>
</dbReference>
<reference evidence="1" key="1">
    <citation type="submission" date="2021-01" db="EMBL/GenBank/DDBJ databases">
        <title>Whole genome shotgun sequence of Acrocarpospora phusangensis NBRC 108782.</title>
        <authorList>
            <person name="Komaki H."/>
            <person name="Tamura T."/>
        </authorList>
    </citation>
    <scope>NUCLEOTIDE SEQUENCE</scope>
    <source>
        <strain evidence="1">NBRC 108782</strain>
    </source>
</reference>
<protein>
    <submittedName>
        <fullName evidence="1">Uncharacterized protein</fullName>
    </submittedName>
</protein>
<sequence>MAQLLRKIDDKLYVEYGTFGLADTDLTSWQSPEGYHFMADVRLESWDAEPAIPDTSWTLLKTESFVATSGVVHLASMMDNRGHDFLIGPPLFEYGVSIYFQLCEFGGGEDEEAGEEKWLLRFWPIGDAFDPLTHAVPFHYIVPEVVGHSIPLKPEQYTPVPADRDVPVPVSIAEDWVSMHLDPDRRTFDSWLMNLRERLGRKNISVYDWLRERGVAIEDGAELTPESTALPRQRPGRFRDPLIDRYYAEQQQTHRLDRRFRDLEEHELEERLREQSDAERIAAELTRGRARTFSMPVDGRGSHYLSPGISLRLWRWEDDILGGASPDRGLTVDRQILAKNPRTRQIFVSGIVTILRHDPDRSGYGDVTWYVVRDAEPHEAARVLCSEATWEEDPARRASLDALAREKLEALHAERNARRS</sequence>
<evidence type="ECO:0000313" key="1">
    <source>
        <dbReference type="EMBL" id="GIH28484.1"/>
    </source>
</evidence>
<keyword evidence="2" id="KW-1185">Reference proteome</keyword>
<dbReference type="Proteomes" id="UP000640052">
    <property type="component" value="Unassembled WGS sequence"/>
</dbReference>